<proteinExistence type="predicted"/>
<evidence type="ECO:0000313" key="2">
    <source>
        <dbReference type="EMBL" id="MBS8265687.1"/>
    </source>
</evidence>
<dbReference type="GO" id="GO:0008081">
    <property type="term" value="F:phosphoric diester hydrolase activity"/>
    <property type="evidence" value="ECO:0007669"/>
    <property type="project" value="InterPro"/>
</dbReference>
<evidence type="ECO:0000259" key="1">
    <source>
        <dbReference type="Pfam" id="PF03009"/>
    </source>
</evidence>
<accession>A0A944GXE6</accession>
<protein>
    <recommendedName>
        <fullName evidence="1">GP-PDE domain-containing protein</fullName>
    </recommendedName>
</protein>
<name>A0A944GXE6_9BACI</name>
<dbReference type="InterPro" id="IPR030395">
    <property type="entry name" value="GP_PDE_dom"/>
</dbReference>
<keyword evidence="3" id="KW-1185">Reference proteome</keyword>
<dbReference type="EMBL" id="QTKX01000002">
    <property type="protein sequence ID" value="MBS8265687.1"/>
    <property type="molecule type" value="Genomic_DNA"/>
</dbReference>
<dbReference type="InterPro" id="IPR017946">
    <property type="entry name" value="PLC-like_Pdiesterase_TIM-brl"/>
</dbReference>
<gene>
    <name evidence="2" type="ORF">DYI25_14770</name>
</gene>
<reference evidence="2 3" key="1">
    <citation type="journal article" date="2021" name="Microorganisms">
        <title>Bacterial Dimethylsulfoniopropionate Biosynthesis in the East China Sea.</title>
        <authorList>
            <person name="Liu J."/>
            <person name="Zhang Y."/>
            <person name="Liu J."/>
            <person name="Zhong H."/>
            <person name="Williams B.T."/>
            <person name="Zheng Y."/>
            <person name="Curson A.R.J."/>
            <person name="Sun C."/>
            <person name="Sun H."/>
            <person name="Song D."/>
            <person name="Wagner Mackenzie B."/>
            <person name="Bermejo Martinez A."/>
            <person name="Todd J.D."/>
            <person name="Zhang X.H."/>
        </authorList>
    </citation>
    <scope>NUCLEOTIDE SEQUENCE [LARGE SCALE GENOMIC DNA]</scope>
    <source>
        <strain evidence="2 3">ESS08</strain>
    </source>
</reference>
<organism evidence="2 3">
    <name type="scientific">Mesobacillus boroniphilus</name>
    <dbReference type="NCBI Taxonomy" id="308892"/>
    <lineage>
        <taxon>Bacteria</taxon>
        <taxon>Bacillati</taxon>
        <taxon>Bacillota</taxon>
        <taxon>Bacilli</taxon>
        <taxon>Bacillales</taxon>
        <taxon>Bacillaceae</taxon>
        <taxon>Mesobacillus</taxon>
    </lineage>
</organism>
<evidence type="ECO:0000313" key="3">
    <source>
        <dbReference type="Proteomes" id="UP000761411"/>
    </source>
</evidence>
<sequence length="307" mass="35213">MMIGREAKLKQGKWSILLLFILAAITLAGCGKDAVNENVLASEAAAKKKEKKQSVLADKPVVLHGLGFIEGHMVTNSIEAFTANYDRGFRVFEVDLQMTSDNRLIARHDWELVHYEWLGQEVPEVGGPKPFDEIMPMKIHGKYTAPSWEQILELMQKYPDAYFVTDTKDKEEEIVRQSFSYLVEATKKVDPELLDRVIPQIYDKPMLGYIKDYHDFNEVIYTLYKHTNEDIPTPKDLAEWSAANNVTAITALPFRLTEEMQAALNEKNITIYTHTINKPEHAEAYRSRGWGIYTDYLLYDGENYIAP</sequence>
<comment type="caution">
    <text evidence="2">The sequence shown here is derived from an EMBL/GenBank/DDBJ whole genome shotgun (WGS) entry which is preliminary data.</text>
</comment>
<dbReference type="GO" id="GO:0006629">
    <property type="term" value="P:lipid metabolic process"/>
    <property type="evidence" value="ECO:0007669"/>
    <property type="project" value="InterPro"/>
</dbReference>
<dbReference type="CDD" id="cd08583">
    <property type="entry name" value="PI-PLCc_GDPD_SF_unchar1"/>
    <property type="match status" value="1"/>
</dbReference>
<dbReference type="PROSITE" id="PS51257">
    <property type="entry name" value="PROKAR_LIPOPROTEIN"/>
    <property type="match status" value="1"/>
</dbReference>
<dbReference type="Pfam" id="PF03009">
    <property type="entry name" value="GDPD"/>
    <property type="match status" value="1"/>
</dbReference>
<dbReference type="SUPFAM" id="SSF51695">
    <property type="entry name" value="PLC-like phosphodiesterases"/>
    <property type="match status" value="1"/>
</dbReference>
<feature type="domain" description="GP-PDE" evidence="1">
    <location>
        <begin position="74"/>
        <end position="291"/>
    </location>
</feature>
<dbReference type="Gene3D" id="3.20.20.190">
    <property type="entry name" value="Phosphatidylinositol (PI) phosphodiesterase"/>
    <property type="match status" value="1"/>
</dbReference>
<dbReference type="Proteomes" id="UP000761411">
    <property type="component" value="Unassembled WGS sequence"/>
</dbReference>
<dbReference type="RefSeq" id="WP_213370222.1">
    <property type="nucleotide sequence ID" value="NZ_QTKX01000002.1"/>
</dbReference>
<dbReference type="AlphaFoldDB" id="A0A944GXE6"/>